<proteinExistence type="predicted"/>
<name>D5XBP8_THEPJ</name>
<keyword evidence="1" id="KW-0732">Signal</keyword>
<sequence precursor="true">MRERKLFVVLCLTVFLITNLTGLAYANEKIVEFDPIKEFSADGPFYEKEKDQKNVKVADKNNVETDAIYYTYYWKITGLSGPTKYYGEKYTLVSGAGGPNGSTLGASIQASWSDSIGGTLKVPINDVEVQIGRTLTNSGTVTVSYSINVPANKNATIYWQRMWDRWYVYQSEYRYIYYNMPHEFTGNTATARAYDYRGIYYSYSIW</sequence>
<dbReference type="Proteomes" id="UP000002377">
    <property type="component" value="Chromosome"/>
</dbReference>
<gene>
    <name evidence="2" type="ordered locus">TherJR_0570</name>
</gene>
<protein>
    <submittedName>
        <fullName evidence="2">Uncharacterized protein</fullName>
    </submittedName>
</protein>
<dbReference type="EMBL" id="CP002028">
    <property type="protein sequence ID" value="ADG81446.1"/>
    <property type="molecule type" value="Genomic_DNA"/>
</dbReference>
<dbReference type="STRING" id="635013.TherJR_0570"/>
<feature type="signal peptide" evidence="1">
    <location>
        <begin position="1"/>
        <end position="26"/>
    </location>
</feature>
<reference evidence="2 3" key="1">
    <citation type="submission" date="2010-05" db="EMBL/GenBank/DDBJ databases">
        <title>Complete sequence of Thermincola sp. JR.</title>
        <authorList>
            <consortium name="US DOE Joint Genome Institute"/>
            <person name="Lucas S."/>
            <person name="Copeland A."/>
            <person name="Lapidus A."/>
            <person name="Cheng J.-F."/>
            <person name="Bruce D."/>
            <person name="Goodwin L."/>
            <person name="Pitluck S."/>
            <person name="Chertkov O."/>
            <person name="Detter J.C."/>
            <person name="Han C."/>
            <person name="Tapia R."/>
            <person name="Land M."/>
            <person name="Hauser L."/>
            <person name="Kyrpides N."/>
            <person name="Mikhailova N."/>
            <person name="Hazen T.C."/>
            <person name="Woyke T."/>
        </authorList>
    </citation>
    <scope>NUCLEOTIDE SEQUENCE [LARGE SCALE GENOMIC DNA]</scope>
    <source>
        <strain evidence="2 3">JR</strain>
    </source>
</reference>
<keyword evidence="3" id="KW-1185">Reference proteome</keyword>
<evidence type="ECO:0000256" key="1">
    <source>
        <dbReference type="SAM" id="SignalP"/>
    </source>
</evidence>
<dbReference type="AlphaFoldDB" id="D5XBP8"/>
<evidence type="ECO:0000313" key="3">
    <source>
        <dbReference type="Proteomes" id="UP000002377"/>
    </source>
</evidence>
<dbReference type="RefSeq" id="WP_013119467.1">
    <property type="nucleotide sequence ID" value="NC_014152.1"/>
</dbReference>
<dbReference type="KEGG" id="tjr:TherJR_0570"/>
<feature type="chain" id="PRO_5003080125" evidence="1">
    <location>
        <begin position="27"/>
        <end position="206"/>
    </location>
</feature>
<accession>D5XBP8</accession>
<evidence type="ECO:0000313" key="2">
    <source>
        <dbReference type="EMBL" id="ADG81446.1"/>
    </source>
</evidence>
<organism evidence="2 3">
    <name type="scientific">Thermincola potens (strain JR)</name>
    <dbReference type="NCBI Taxonomy" id="635013"/>
    <lineage>
        <taxon>Bacteria</taxon>
        <taxon>Bacillati</taxon>
        <taxon>Bacillota</taxon>
        <taxon>Clostridia</taxon>
        <taxon>Eubacteriales</taxon>
        <taxon>Thermincolaceae</taxon>
        <taxon>Thermincola</taxon>
    </lineage>
</organism>
<dbReference type="HOGENOM" id="CLU_1331408_0_0_9"/>